<reference evidence="2 3" key="1">
    <citation type="submission" date="2019-05" db="EMBL/GenBank/DDBJ databases">
        <title>Mikania micrantha, genome provides insights into the molecular mechanism of rapid growth.</title>
        <authorList>
            <person name="Liu B."/>
        </authorList>
    </citation>
    <scope>NUCLEOTIDE SEQUENCE [LARGE SCALE GENOMIC DNA]</scope>
    <source>
        <strain evidence="2">NLD-2019</strain>
        <tissue evidence="2">Leaf</tissue>
    </source>
</reference>
<gene>
    <name evidence="2" type="ORF">E3N88_23483</name>
</gene>
<dbReference type="PANTHER" id="PTHR37612">
    <property type="entry name" value="FIBROIN HEAVY CHAIN FIB-H LIKE PROTEIN"/>
    <property type="match status" value="1"/>
</dbReference>
<feature type="compositionally biased region" description="Basic and acidic residues" evidence="1">
    <location>
        <begin position="29"/>
        <end position="45"/>
    </location>
</feature>
<dbReference type="PANTHER" id="PTHR37612:SF21">
    <property type="entry name" value="GLYCINE-RICH CELL WALL STRUCTURAL PROTEIN 1"/>
    <property type="match status" value="1"/>
</dbReference>
<dbReference type="InterPro" id="IPR052258">
    <property type="entry name" value="Diverse_Func_Domain-Protein"/>
</dbReference>
<name>A0A5N6NDG5_9ASTR</name>
<feature type="compositionally biased region" description="Gly residues" evidence="1">
    <location>
        <begin position="188"/>
        <end position="216"/>
    </location>
</feature>
<dbReference type="Proteomes" id="UP000326396">
    <property type="component" value="Linkage Group LG2"/>
</dbReference>
<accession>A0A5N6NDG5</accession>
<protein>
    <submittedName>
        <fullName evidence="2">Uncharacterized protein</fullName>
    </submittedName>
</protein>
<dbReference type="AlphaFoldDB" id="A0A5N6NDG5"/>
<feature type="region of interest" description="Disordered" evidence="1">
    <location>
        <begin position="188"/>
        <end position="222"/>
    </location>
</feature>
<comment type="caution">
    <text evidence="2">The sequence shown here is derived from an EMBL/GenBank/DDBJ whole genome shotgun (WGS) entry which is preliminary data.</text>
</comment>
<dbReference type="EMBL" id="SZYD01000012">
    <property type="protein sequence ID" value="KAD4585882.1"/>
    <property type="molecule type" value="Genomic_DNA"/>
</dbReference>
<evidence type="ECO:0000313" key="2">
    <source>
        <dbReference type="EMBL" id="KAD4585882.1"/>
    </source>
</evidence>
<feature type="region of interest" description="Disordered" evidence="1">
    <location>
        <begin position="14"/>
        <end position="45"/>
    </location>
</feature>
<organism evidence="2 3">
    <name type="scientific">Mikania micrantha</name>
    <name type="common">bitter vine</name>
    <dbReference type="NCBI Taxonomy" id="192012"/>
    <lineage>
        <taxon>Eukaryota</taxon>
        <taxon>Viridiplantae</taxon>
        <taxon>Streptophyta</taxon>
        <taxon>Embryophyta</taxon>
        <taxon>Tracheophyta</taxon>
        <taxon>Spermatophyta</taxon>
        <taxon>Magnoliopsida</taxon>
        <taxon>eudicotyledons</taxon>
        <taxon>Gunneridae</taxon>
        <taxon>Pentapetalae</taxon>
        <taxon>asterids</taxon>
        <taxon>campanulids</taxon>
        <taxon>Asterales</taxon>
        <taxon>Asteraceae</taxon>
        <taxon>Asteroideae</taxon>
        <taxon>Heliantheae alliance</taxon>
        <taxon>Eupatorieae</taxon>
        <taxon>Mikania</taxon>
    </lineage>
</organism>
<sequence length="222" mass="23278">MEICSTASGIVRNPIPGFSNRKQQQPCDPKVREERLDQDRTPRVENRTWTSKNRSKLLGFDTRVLWEERGLRKVRHAVTLLPLLGEAGRWCESQVANDHPNYLTSTFKISTTYNPKVGRKTLVNQMSTTSSPTAATGSAHGPGWDYSWGYGSGPGSGWGYGSGSGRSPNGFGKGYGFGFGSGSGGGSGSGSGYGYGTGGGGAHGGGHGFGSGGGDNGPDNHE</sequence>
<evidence type="ECO:0000256" key="1">
    <source>
        <dbReference type="SAM" id="MobiDB-lite"/>
    </source>
</evidence>
<proteinExistence type="predicted"/>
<evidence type="ECO:0000313" key="3">
    <source>
        <dbReference type="Proteomes" id="UP000326396"/>
    </source>
</evidence>
<keyword evidence="3" id="KW-1185">Reference proteome</keyword>